<keyword evidence="1" id="KW-0812">Transmembrane</keyword>
<protein>
    <recommendedName>
        <fullName evidence="4">DUF2878 domain-containing protein</fullName>
    </recommendedName>
</protein>
<feature type="transmembrane region" description="Helical" evidence="1">
    <location>
        <begin position="58"/>
        <end position="81"/>
    </location>
</feature>
<dbReference type="AlphaFoldDB" id="A0A1I1I546"/>
<name>A0A1I1I546_9GAMM</name>
<dbReference type="STRING" id="1122252.SAMN05660443_2192"/>
<dbReference type="OrthoDB" id="21939at2"/>
<feature type="transmembrane region" description="Helical" evidence="1">
    <location>
        <begin position="115"/>
        <end position="134"/>
    </location>
</feature>
<dbReference type="PROSITE" id="PS51257">
    <property type="entry name" value="PROKAR_LIPOPROTEIN"/>
    <property type="match status" value="1"/>
</dbReference>
<sequence length="178" mass="19893">MTAKILPGRIQQLIINALVFQIGWFACVLGGTTPWLIVVMGLLAFHLLFLADRNEARFLLLVAALGTLVDSLWMQAGWMVFPGWEAAWIPPWLILLWMLFGTLLRHALSWLQDRWILATVLGALGGSSSYLAGAELGAAELPQGRWMTFLAFALTWALLFPLLMWIAKRWPSESGEIS</sequence>
<feature type="transmembrane region" description="Helical" evidence="1">
    <location>
        <begin position="146"/>
        <end position="167"/>
    </location>
</feature>
<feature type="transmembrane region" description="Helical" evidence="1">
    <location>
        <begin position="87"/>
        <end position="108"/>
    </location>
</feature>
<evidence type="ECO:0000256" key="1">
    <source>
        <dbReference type="SAM" id="Phobius"/>
    </source>
</evidence>
<organism evidence="2 3">
    <name type="scientific">Marinospirillum celere</name>
    <dbReference type="NCBI Taxonomy" id="1122252"/>
    <lineage>
        <taxon>Bacteria</taxon>
        <taxon>Pseudomonadati</taxon>
        <taxon>Pseudomonadota</taxon>
        <taxon>Gammaproteobacteria</taxon>
        <taxon>Oceanospirillales</taxon>
        <taxon>Oceanospirillaceae</taxon>
        <taxon>Marinospirillum</taxon>
    </lineage>
</organism>
<evidence type="ECO:0008006" key="4">
    <source>
        <dbReference type="Google" id="ProtNLM"/>
    </source>
</evidence>
<keyword evidence="1" id="KW-1133">Transmembrane helix</keyword>
<accession>A0A1I1I546</accession>
<evidence type="ECO:0000313" key="2">
    <source>
        <dbReference type="EMBL" id="SFC31165.1"/>
    </source>
</evidence>
<dbReference type="Proteomes" id="UP000199058">
    <property type="component" value="Unassembled WGS sequence"/>
</dbReference>
<dbReference type="InterPro" id="IPR021306">
    <property type="entry name" value="DUF2878"/>
</dbReference>
<feature type="transmembrane region" description="Helical" evidence="1">
    <location>
        <begin position="12"/>
        <end position="29"/>
    </location>
</feature>
<gene>
    <name evidence="2" type="ORF">SAMN05660443_2192</name>
</gene>
<dbReference type="Pfam" id="PF11086">
    <property type="entry name" value="DUF2878"/>
    <property type="match status" value="1"/>
</dbReference>
<keyword evidence="3" id="KW-1185">Reference proteome</keyword>
<proteinExistence type="predicted"/>
<evidence type="ECO:0000313" key="3">
    <source>
        <dbReference type="Proteomes" id="UP000199058"/>
    </source>
</evidence>
<dbReference type="EMBL" id="FOLH01000004">
    <property type="protein sequence ID" value="SFC31165.1"/>
    <property type="molecule type" value="Genomic_DNA"/>
</dbReference>
<dbReference type="RefSeq" id="WP_091963360.1">
    <property type="nucleotide sequence ID" value="NZ_FOLH01000004.1"/>
</dbReference>
<feature type="transmembrane region" description="Helical" evidence="1">
    <location>
        <begin position="35"/>
        <end position="51"/>
    </location>
</feature>
<reference evidence="2 3" key="1">
    <citation type="submission" date="2016-10" db="EMBL/GenBank/DDBJ databases">
        <authorList>
            <person name="de Groot N.N."/>
        </authorList>
    </citation>
    <scope>NUCLEOTIDE SEQUENCE [LARGE SCALE GENOMIC DNA]</scope>
    <source>
        <strain evidence="2 3">DSM 18438</strain>
    </source>
</reference>
<keyword evidence="1" id="KW-0472">Membrane</keyword>